<feature type="domain" description="SGNH hydrolase-type esterase" evidence="2">
    <location>
        <begin position="72"/>
        <end position="293"/>
    </location>
</feature>
<proteinExistence type="predicted"/>
<feature type="compositionally biased region" description="Low complexity" evidence="1">
    <location>
        <begin position="42"/>
        <end position="62"/>
    </location>
</feature>
<comment type="caution">
    <text evidence="3">The sequence shown here is derived from an EMBL/GenBank/DDBJ whole genome shotgun (WGS) entry which is preliminary data.</text>
</comment>
<dbReference type="RefSeq" id="WP_251413960.1">
    <property type="nucleotide sequence ID" value="NZ_JAMQGM010000025.1"/>
</dbReference>
<dbReference type="PANTHER" id="PTHR21325">
    <property type="entry name" value="PHOSPHOLIPASE B, PLB1"/>
    <property type="match status" value="1"/>
</dbReference>
<dbReference type="InterPro" id="IPR038885">
    <property type="entry name" value="PLB1"/>
</dbReference>
<dbReference type="InterPro" id="IPR036514">
    <property type="entry name" value="SGNH_hydro_sf"/>
</dbReference>
<dbReference type="Proteomes" id="UP001167160">
    <property type="component" value="Unassembled WGS sequence"/>
</dbReference>
<dbReference type="Gene3D" id="3.40.50.1110">
    <property type="entry name" value="SGNH hydrolase"/>
    <property type="match status" value="1"/>
</dbReference>
<reference evidence="3" key="1">
    <citation type="journal article" date="2023" name="Int. J. Syst. Evol. Microbiol.">
        <title>Streptomyces meridianus sp. nov. isolated from brackish water of the Tagus estuary in Alcochete, Portugal.</title>
        <authorList>
            <person name="Santos J.D.N."/>
            <person name="Klimek D."/>
            <person name="Calusinska M."/>
            <person name="Lobo Da Cunha A."/>
            <person name="Catita J."/>
            <person name="Goncalves H."/>
            <person name="Gonzalez I."/>
            <person name="Reyes F."/>
            <person name="Lage O.M."/>
        </authorList>
    </citation>
    <scope>NUCLEOTIDE SEQUENCE</scope>
    <source>
        <strain evidence="3">MTZ3.1</strain>
    </source>
</reference>
<evidence type="ECO:0000256" key="1">
    <source>
        <dbReference type="SAM" id="MobiDB-lite"/>
    </source>
</evidence>
<evidence type="ECO:0000313" key="3">
    <source>
        <dbReference type="EMBL" id="MCM2578077.1"/>
    </source>
</evidence>
<evidence type="ECO:0000259" key="2">
    <source>
        <dbReference type="Pfam" id="PF13472"/>
    </source>
</evidence>
<organism evidence="3 4">
    <name type="scientific">Streptomyces meridianus</name>
    <dbReference type="NCBI Taxonomy" id="2938945"/>
    <lineage>
        <taxon>Bacteria</taxon>
        <taxon>Bacillati</taxon>
        <taxon>Actinomycetota</taxon>
        <taxon>Actinomycetes</taxon>
        <taxon>Kitasatosporales</taxon>
        <taxon>Streptomycetaceae</taxon>
        <taxon>Streptomyces</taxon>
    </lineage>
</organism>
<keyword evidence="4" id="KW-1185">Reference proteome</keyword>
<dbReference type="Pfam" id="PF13472">
    <property type="entry name" value="Lipase_GDSL_2"/>
    <property type="match status" value="1"/>
</dbReference>
<dbReference type="EMBL" id="JAMQGM010000025">
    <property type="protein sequence ID" value="MCM2578077.1"/>
    <property type="molecule type" value="Genomic_DNA"/>
</dbReference>
<accession>A0ABT0X6B3</accession>
<protein>
    <submittedName>
        <fullName evidence="3">GDSL-type esterase/lipase family protein</fullName>
    </submittedName>
</protein>
<dbReference type="InterPro" id="IPR013830">
    <property type="entry name" value="SGNH_hydro"/>
</dbReference>
<evidence type="ECO:0000313" key="4">
    <source>
        <dbReference type="Proteomes" id="UP001167160"/>
    </source>
</evidence>
<name>A0ABT0X6B3_9ACTN</name>
<dbReference type="PROSITE" id="PS51257">
    <property type="entry name" value="PROKAR_LIPOPROTEIN"/>
    <property type="match status" value="1"/>
</dbReference>
<gene>
    <name evidence="3" type="ORF">M1E25_12030</name>
</gene>
<dbReference type="SUPFAM" id="SSF52266">
    <property type="entry name" value="SGNH hydrolase"/>
    <property type="match status" value="1"/>
</dbReference>
<feature type="region of interest" description="Disordered" evidence="1">
    <location>
        <begin position="33"/>
        <end position="66"/>
    </location>
</feature>
<sequence length="309" mass="32694">MRRSSGTGGRSAPLSAAAALTVLGGFLLSGCGGGGDVTPAGRPSSTATPSRSAPSSRDATPAADHRPESLAALGDSVTTGFDACRPLADCPRSSWVTGTDPGVNSLAQRLVDEPARNTWNFARSGARMADLPGQAEAAAAKRPELVTVLMGANDACRADVTLMTPVAAFRADFSTALRTLRRELPGTQVYVASIPDLRHLWSLGHDDPGIARVWRLGICPSMLGGTETAGAAAEARRRQVHDRVVAYNGALEEVCATDRRCRYDGGAVFRQRFRLGELSPWDWFHPSRKGQARLAETAYARIVTQGRPG</sequence>
<dbReference type="PANTHER" id="PTHR21325:SF31">
    <property type="entry name" value="GH22081P-RELATED"/>
    <property type="match status" value="1"/>
</dbReference>